<evidence type="ECO:0000313" key="8">
    <source>
        <dbReference type="EMBL" id="KOO35844.1"/>
    </source>
</evidence>
<dbReference type="AlphaFoldDB" id="A0A0M0KAM0"/>
<comment type="caution">
    <text evidence="8">The sequence shown here is derived from an EMBL/GenBank/DDBJ whole genome shotgun (WGS) entry which is preliminary data.</text>
</comment>
<protein>
    <submittedName>
        <fullName evidence="8">Major facilitator family protein</fullName>
    </submittedName>
</protein>
<name>A0A0M0KAM0_9EUKA</name>
<evidence type="ECO:0000259" key="7">
    <source>
        <dbReference type="PROSITE" id="PS50850"/>
    </source>
</evidence>
<dbReference type="GO" id="GO:0022857">
    <property type="term" value="F:transmembrane transporter activity"/>
    <property type="evidence" value="ECO:0007669"/>
    <property type="project" value="InterPro"/>
</dbReference>
<evidence type="ECO:0000256" key="4">
    <source>
        <dbReference type="ARBA" id="ARBA00022989"/>
    </source>
</evidence>
<evidence type="ECO:0000256" key="5">
    <source>
        <dbReference type="ARBA" id="ARBA00023136"/>
    </source>
</evidence>
<comment type="subcellular location">
    <subcellularLocation>
        <location evidence="2">Cell membrane</location>
    </subcellularLocation>
    <subcellularLocation>
        <location evidence="1">Membrane</location>
        <topology evidence="1">Multi-pass membrane protein</topology>
    </subcellularLocation>
</comment>
<evidence type="ECO:0000256" key="1">
    <source>
        <dbReference type="ARBA" id="ARBA00004141"/>
    </source>
</evidence>
<dbReference type="InterPro" id="IPR011701">
    <property type="entry name" value="MFS"/>
</dbReference>
<dbReference type="InterPro" id="IPR020846">
    <property type="entry name" value="MFS_dom"/>
</dbReference>
<keyword evidence="4 6" id="KW-1133">Transmembrane helix</keyword>
<proteinExistence type="predicted"/>
<keyword evidence="3 6" id="KW-0812">Transmembrane</keyword>
<feature type="transmembrane region" description="Helical" evidence="6">
    <location>
        <begin position="283"/>
        <end position="304"/>
    </location>
</feature>
<dbReference type="PRINTS" id="PR01035">
    <property type="entry name" value="TCRTETA"/>
</dbReference>
<keyword evidence="9" id="KW-1185">Reference proteome</keyword>
<evidence type="ECO:0000256" key="6">
    <source>
        <dbReference type="SAM" id="Phobius"/>
    </source>
</evidence>
<dbReference type="Pfam" id="PF07690">
    <property type="entry name" value="MFS_1"/>
    <property type="match status" value="1"/>
</dbReference>
<accession>A0A0M0KAM0</accession>
<feature type="transmembrane region" description="Helical" evidence="6">
    <location>
        <begin position="194"/>
        <end position="213"/>
    </location>
</feature>
<dbReference type="OrthoDB" id="44532at2759"/>
<reference evidence="9" key="1">
    <citation type="journal article" date="2015" name="PLoS Genet.">
        <title>Genome Sequence and Transcriptome Analyses of Chrysochromulina tobin: Metabolic Tools for Enhanced Algal Fitness in the Prominent Order Prymnesiales (Haptophyceae).</title>
        <authorList>
            <person name="Hovde B.T."/>
            <person name="Deodato C.R."/>
            <person name="Hunsperger H.M."/>
            <person name="Ryken S.A."/>
            <person name="Yost W."/>
            <person name="Jha R.K."/>
            <person name="Patterson J."/>
            <person name="Monnat R.J. Jr."/>
            <person name="Barlow S.B."/>
            <person name="Starkenburg S.R."/>
            <person name="Cattolico R.A."/>
        </authorList>
    </citation>
    <scope>NUCLEOTIDE SEQUENCE</scope>
    <source>
        <strain evidence="9">CCMP291</strain>
    </source>
</reference>
<dbReference type="Gene3D" id="1.20.1250.20">
    <property type="entry name" value="MFS general substrate transporter like domains"/>
    <property type="match status" value="1"/>
</dbReference>
<organism evidence="8 9">
    <name type="scientific">Chrysochromulina tobinii</name>
    <dbReference type="NCBI Taxonomy" id="1460289"/>
    <lineage>
        <taxon>Eukaryota</taxon>
        <taxon>Haptista</taxon>
        <taxon>Haptophyta</taxon>
        <taxon>Prymnesiophyceae</taxon>
        <taxon>Prymnesiales</taxon>
        <taxon>Chrysochromulinaceae</taxon>
        <taxon>Chrysochromulina</taxon>
    </lineage>
</organism>
<keyword evidence="5 6" id="KW-0472">Membrane</keyword>
<evidence type="ECO:0000256" key="3">
    <source>
        <dbReference type="ARBA" id="ARBA00022692"/>
    </source>
</evidence>
<feature type="transmembrane region" description="Helical" evidence="6">
    <location>
        <begin position="356"/>
        <end position="374"/>
    </location>
</feature>
<feature type="transmembrane region" description="Helical" evidence="6">
    <location>
        <begin position="316"/>
        <end position="336"/>
    </location>
</feature>
<feature type="domain" description="Major facilitator superfamily (MFS) profile" evidence="7">
    <location>
        <begin position="1"/>
        <end position="377"/>
    </location>
</feature>
<dbReference type="PROSITE" id="PS50850">
    <property type="entry name" value="MFS"/>
    <property type="match status" value="1"/>
</dbReference>
<dbReference type="SUPFAM" id="SSF103473">
    <property type="entry name" value="MFS general substrate transporter"/>
    <property type="match status" value="1"/>
</dbReference>
<dbReference type="Proteomes" id="UP000037460">
    <property type="component" value="Unassembled WGS sequence"/>
</dbReference>
<dbReference type="InterPro" id="IPR001958">
    <property type="entry name" value="Tet-R_TetA/multi-R_MdtG-like"/>
</dbReference>
<evidence type="ECO:0000256" key="2">
    <source>
        <dbReference type="ARBA" id="ARBA00004236"/>
    </source>
</evidence>
<sequence length="377" mass="38749">MSFMVRLAVNGNLKPSAASIALSGNVEAVDKLLTFLGVGYLCGLSDALGRKPLMLWSALGFAMTNFLQAASGGSRVGLYLADIIDGCSSCMTPVCQAYVVDCSMPASTATNLGLFQGLSIGGAFIIAFPIGGLLGTKFGPRMPLLIAGALQLLNALVIALATPESNPAARRAGKMDLRGANPLSGLRRLFLHGAMLRAAAASYFLVTLARNSLDAQFVNYASVRFGWSQQQTGPVMVLVGLMLAIVPRLMVPLLGLRLSLLSGLLVFASGLVVTALAPTPFGFVVGIAIVAFGCVSLPALQAFLASLAPVGERGALLGALGSLTELTSAIGSTMYARLLAHFSSPAASLQVPGMHFLVAAALLLVAFGLNVFSASSA</sequence>
<dbReference type="EMBL" id="JWZX01000731">
    <property type="protein sequence ID" value="KOO35844.1"/>
    <property type="molecule type" value="Genomic_DNA"/>
</dbReference>
<feature type="transmembrane region" description="Helical" evidence="6">
    <location>
        <begin position="112"/>
        <end position="130"/>
    </location>
</feature>
<dbReference type="PANTHER" id="PTHR23507">
    <property type="entry name" value="ZGC:174356"/>
    <property type="match status" value="1"/>
</dbReference>
<dbReference type="PANTHER" id="PTHR23507:SF1">
    <property type="entry name" value="FI18259P1-RELATED"/>
    <property type="match status" value="1"/>
</dbReference>
<feature type="transmembrane region" description="Helical" evidence="6">
    <location>
        <begin position="142"/>
        <end position="161"/>
    </location>
</feature>
<dbReference type="GO" id="GO:0016020">
    <property type="term" value="C:membrane"/>
    <property type="evidence" value="ECO:0007669"/>
    <property type="project" value="UniProtKB-SubCell"/>
</dbReference>
<gene>
    <name evidence="8" type="ORF">Ctob_010180</name>
</gene>
<feature type="transmembrane region" description="Helical" evidence="6">
    <location>
        <begin position="233"/>
        <end position="251"/>
    </location>
</feature>
<feature type="transmembrane region" description="Helical" evidence="6">
    <location>
        <begin position="258"/>
        <end position="277"/>
    </location>
</feature>
<dbReference type="InterPro" id="IPR036259">
    <property type="entry name" value="MFS_trans_sf"/>
</dbReference>
<evidence type="ECO:0000313" key="9">
    <source>
        <dbReference type="Proteomes" id="UP000037460"/>
    </source>
</evidence>